<name>A0A1M7TLS7_9BACT</name>
<dbReference type="InterPro" id="IPR004919">
    <property type="entry name" value="GmrSD_N"/>
</dbReference>
<gene>
    <name evidence="2" type="ORF">SAMN02745728_02230</name>
</gene>
<dbReference type="STRING" id="1121455.SAMN02745728_02230"/>
<reference evidence="2 3" key="1">
    <citation type="submission" date="2016-12" db="EMBL/GenBank/DDBJ databases">
        <authorList>
            <person name="Song W.-J."/>
            <person name="Kurnit D.M."/>
        </authorList>
    </citation>
    <scope>NUCLEOTIDE SEQUENCE [LARGE SCALE GENOMIC DNA]</scope>
    <source>
        <strain evidence="2 3">DSM 11393</strain>
    </source>
</reference>
<organism evidence="2 3">
    <name type="scientific">Desulfovibrio litoralis DSM 11393</name>
    <dbReference type="NCBI Taxonomy" id="1121455"/>
    <lineage>
        <taxon>Bacteria</taxon>
        <taxon>Pseudomonadati</taxon>
        <taxon>Thermodesulfobacteriota</taxon>
        <taxon>Desulfovibrionia</taxon>
        <taxon>Desulfovibrionales</taxon>
        <taxon>Desulfovibrionaceae</taxon>
        <taxon>Desulfovibrio</taxon>
    </lineage>
</organism>
<sequence>MLDSQGLNKCDGKKLTSLKLKKTDERLHSEANDNVHIDQDVEGNDEQELDMSDYPLDSLLIRSDTRTIHDVCRRIDQNSYIMDPDFQRAFVWNSKKQSRLIESLLMRIPLPVFYLAERNDGKVIVIDGLQRLTTIHNFIRNKFSLSNLTKGNSPFKGKKFKDFSTKLQNRIEDTQLILYLLDEKVPERARLDIFERVNGGTPLTRQQMRNCMYSGKGTKLLKTLAESNEFLLATDSGLGAKQMRDREVINRFMAFSLFTYQEYKGEMDTFLASALEKMNALEDATLLDLSNKFRISMSRCYKIWEKHSFRKHTEEQTKKSVINIALFDVLSVIMSNELAQKYDSNPQDAQKKFFKLCEDEIFMASISQFTNDLKQVNTRFELANIFFEE</sequence>
<proteinExistence type="predicted"/>
<dbReference type="PANTHER" id="PTHR39639:SF1">
    <property type="entry name" value="DUF262 DOMAIN-CONTAINING PROTEIN"/>
    <property type="match status" value="1"/>
</dbReference>
<keyword evidence="3" id="KW-1185">Reference proteome</keyword>
<dbReference type="EMBL" id="FRDI01000015">
    <property type="protein sequence ID" value="SHN71699.1"/>
    <property type="molecule type" value="Genomic_DNA"/>
</dbReference>
<evidence type="ECO:0000313" key="3">
    <source>
        <dbReference type="Proteomes" id="UP000186469"/>
    </source>
</evidence>
<dbReference type="Pfam" id="PF03235">
    <property type="entry name" value="GmrSD_N"/>
    <property type="match status" value="1"/>
</dbReference>
<accession>A0A1M7TLS7</accession>
<dbReference type="Proteomes" id="UP000186469">
    <property type="component" value="Unassembled WGS sequence"/>
</dbReference>
<dbReference type="PANTHER" id="PTHR39639">
    <property type="entry name" value="CHROMOSOME 16, WHOLE GENOME SHOTGUN SEQUENCE"/>
    <property type="match status" value="1"/>
</dbReference>
<feature type="domain" description="GmrSD restriction endonucleases N-terminal" evidence="1">
    <location>
        <begin position="70"/>
        <end position="213"/>
    </location>
</feature>
<evidence type="ECO:0000313" key="2">
    <source>
        <dbReference type="EMBL" id="SHN71699.1"/>
    </source>
</evidence>
<dbReference type="AlphaFoldDB" id="A0A1M7TLS7"/>
<protein>
    <recommendedName>
        <fullName evidence="1">GmrSD restriction endonucleases N-terminal domain-containing protein</fullName>
    </recommendedName>
</protein>
<dbReference type="OrthoDB" id="9787127at2"/>
<evidence type="ECO:0000259" key="1">
    <source>
        <dbReference type="Pfam" id="PF03235"/>
    </source>
</evidence>
<dbReference type="RefSeq" id="WP_084650697.1">
    <property type="nucleotide sequence ID" value="NZ_FRDI01000015.1"/>
</dbReference>